<reference evidence="1 2" key="2">
    <citation type="submission" date="2018-11" db="EMBL/GenBank/DDBJ databases">
        <authorList>
            <consortium name="Pathogen Informatics"/>
        </authorList>
    </citation>
    <scope>NUCLEOTIDE SEQUENCE [LARGE SCALE GENOMIC DNA]</scope>
</reference>
<evidence type="ECO:0000313" key="2">
    <source>
        <dbReference type="Proteomes" id="UP000276776"/>
    </source>
</evidence>
<accession>A0A0N5CWE3</accession>
<evidence type="ECO:0000313" key="3">
    <source>
        <dbReference type="WBParaSite" id="TCLT_0000466201-mRNA-1"/>
    </source>
</evidence>
<gene>
    <name evidence="1" type="ORF">TCLT_LOCUS4651</name>
</gene>
<organism evidence="3">
    <name type="scientific">Thelazia callipaeda</name>
    <name type="common">Oriental eyeworm</name>
    <name type="synonym">Parasitic nematode</name>
    <dbReference type="NCBI Taxonomy" id="103827"/>
    <lineage>
        <taxon>Eukaryota</taxon>
        <taxon>Metazoa</taxon>
        <taxon>Ecdysozoa</taxon>
        <taxon>Nematoda</taxon>
        <taxon>Chromadorea</taxon>
        <taxon>Rhabditida</taxon>
        <taxon>Spirurina</taxon>
        <taxon>Spiruromorpha</taxon>
        <taxon>Thelazioidea</taxon>
        <taxon>Thelaziidae</taxon>
        <taxon>Thelazia</taxon>
    </lineage>
</organism>
<dbReference type="OMA" id="HFRNIAV"/>
<dbReference type="EMBL" id="UYYF01004297">
    <property type="protein sequence ID" value="VDN01794.1"/>
    <property type="molecule type" value="Genomic_DNA"/>
</dbReference>
<evidence type="ECO:0000313" key="1">
    <source>
        <dbReference type="EMBL" id="VDN01794.1"/>
    </source>
</evidence>
<dbReference type="OrthoDB" id="5824235at2759"/>
<keyword evidence="2" id="KW-1185">Reference proteome</keyword>
<name>A0A0N5CWE3_THECL</name>
<dbReference type="Proteomes" id="UP000276776">
    <property type="component" value="Unassembled WGS sequence"/>
</dbReference>
<proteinExistence type="predicted"/>
<sequence>MRYGRNHTVCTTMKACKLSRCATQGCHNISHVHFRNIAVILSKRLRNRRQEKAILNPLFYDPLQISIFEKEEPGAFCGGQDDLLHDIRIKVQETEGIIPQLLRKGSFLQERYLYARSDCLGKCMIFGNDIGCEMVPEHDMEVIKTAVFKRLEHMVFFQCRE</sequence>
<protein>
    <submittedName>
        <fullName evidence="3">CPSF_A domain-containing protein</fullName>
    </submittedName>
</protein>
<reference evidence="3" key="1">
    <citation type="submission" date="2017-02" db="UniProtKB">
        <authorList>
            <consortium name="WormBaseParasite"/>
        </authorList>
    </citation>
    <scope>IDENTIFICATION</scope>
</reference>
<dbReference type="WBParaSite" id="TCLT_0000466201-mRNA-1">
    <property type="protein sequence ID" value="TCLT_0000466201-mRNA-1"/>
    <property type="gene ID" value="TCLT_0000466201"/>
</dbReference>
<dbReference type="AlphaFoldDB" id="A0A0N5CWE3"/>